<dbReference type="Proteomes" id="UP001172457">
    <property type="component" value="Unassembled WGS sequence"/>
</dbReference>
<comment type="caution">
    <text evidence="2">The sequence shown here is derived from an EMBL/GenBank/DDBJ whole genome shotgun (WGS) entry which is preliminary data.</text>
</comment>
<organism evidence="2 3">
    <name type="scientific">Centaurea solstitialis</name>
    <name type="common">yellow star-thistle</name>
    <dbReference type="NCBI Taxonomy" id="347529"/>
    <lineage>
        <taxon>Eukaryota</taxon>
        <taxon>Viridiplantae</taxon>
        <taxon>Streptophyta</taxon>
        <taxon>Embryophyta</taxon>
        <taxon>Tracheophyta</taxon>
        <taxon>Spermatophyta</taxon>
        <taxon>Magnoliopsida</taxon>
        <taxon>eudicotyledons</taxon>
        <taxon>Gunneridae</taxon>
        <taxon>Pentapetalae</taxon>
        <taxon>asterids</taxon>
        <taxon>campanulids</taxon>
        <taxon>Asterales</taxon>
        <taxon>Asteraceae</taxon>
        <taxon>Carduoideae</taxon>
        <taxon>Cardueae</taxon>
        <taxon>Centaureinae</taxon>
        <taxon>Centaurea</taxon>
    </lineage>
</organism>
<keyword evidence="1" id="KW-0812">Transmembrane</keyword>
<evidence type="ECO:0000313" key="2">
    <source>
        <dbReference type="EMBL" id="KAJ9535902.1"/>
    </source>
</evidence>
<gene>
    <name evidence="2" type="ORF">OSB04_un000943</name>
</gene>
<keyword evidence="1" id="KW-0472">Membrane</keyword>
<sequence length="323" mass="35973">MILLLGDSPVIMVFLRGLVGESLGILFGSYNPLRDFHGVLWVTSMISCVPPIRWGRSPYPQSLLDGFQSAIDDCSLIEIDLTGGTLRGKRVEVPLTGLMKDLIECLRLHPGDKNSLFVSSRYFMLVYLIMTPYFLICSVLLSQRKSSASFQSEVTNHWKSIASGHLLSRLISVSSFMSKWGRNFFHKFRDKIKKTKGSVAKSLLETTSKDVLAHRGGYELQILPCFSLHSKKVNHISCLVDDSGNVVEDHEGMCTIVKSYFENIFASTHSIASVNNDITEPVVTEADNERLTAEVTFEEFTAAIKQMHPNKASGPDGLNPAFF</sequence>
<protein>
    <submittedName>
        <fullName evidence="2">Uncharacterized protein</fullName>
    </submittedName>
</protein>
<keyword evidence="3" id="KW-1185">Reference proteome</keyword>
<accession>A0AA38SMN4</accession>
<dbReference type="EMBL" id="JARYMX010000099">
    <property type="protein sequence ID" value="KAJ9535902.1"/>
    <property type="molecule type" value="Genomic_DNA"/>
</dbReference>
<proteinExistence type="predicted"/>
<evidence type="ECO:0000313" key="3">
    <source>
        <dbReference type="Proteomes" id="UP001172457"/>
    </source>
</evidence>
<keyword evidence="1" id="KW-1133">Transmembrane helix</keyword>
<feature type="transmembrane region" description="Helical" evidence="1">
    <location>
        <begin position="122"/>
        <end position="141"/>
    </location>
</feature>
<name>A0AA38SMN4_9ASTR</name>
<dbReference type="AlphaFoldDB" id="A0AA38SMN4"/>
<evidence type="ECO:0000256" key="1">
    <source>
        <dbReference type="SAM" id="Phobius"/>
    </source>
</evidence>
<reference evidence="2" key="1">
    <citation type="submission" date="2023-03" db="EMBL/GenBank/DDBJ databases">
        <title>Chromosome-scale reference genome and RAD-based genetic map of yellow starthistle (Centaurea solstitialis) reveal putative structural variation and QTLs associated with invader traits.</title>
        <authorList>
            <person name="Reatini B."/>
            <person name="Cang F.A."/>
            <person name="Jiang Q."/>
            <person name="Mckibben M.T.W."/>
            <person name="Barker M.S."/>
            <person name="Rieseberg L.H."/>
            <person name="Dlugosch K.M."/>
        </authorList>
    </citation>
    <scope>NUCLEOTIDE SEQUENCE</scope>
    <source>
        <strain evidence="2">CAN-66</strain>
        <tissue evidence="2">Leaf</tissue>
    </source>
</reference>